<evidence type="ECO:0000313" key="1">
    <source>
        <dbReference type="Proteomes" id="UP000095283"/>
    </source>
</evidence>
<dbReference type="Proteomes" id="UP000095283">
    <property type="component" value="Unplaced"/>
</dbReference>
<name>A0A1I7X1E1_HETBA</name>
<keyword evidence="1" id="KW-1185">Reference proteome</keyword>
<dbReference type="WBParaSite" id="Hba_11211">
    <property type="protein sequence ID" value="Hba_11211"/>
    <property type="gene ID" value="Hba_11211"/>
</dbReference>
<reference evidence="2" key="1">
    <citation type="submission" date="2016-11" db="UniProtKB">
        <authorList>
            <consortium name="WormBaseParasite"/>
        </authorList>
    </citation>
    <scope>IDENTIFICATION</scope>
</reference>
<proteinExistence type="predicted"/>
<dbReference type="AlphaFoldDB" id="A0A1I7X1E1"/>
<accession>A0A1I7X1E1</accession>
<evidence type="ECO:0000313" key="2">
    <source>
        <dbReference type="WBParaSite" id="Hba_11211"/>
    </source>
</evidence>
<protein>
    <submittedName>
        <fullName evidence="2">Uncharacterized protein</fullName>
    </submittedName>
</protein>
<sequence>MVVQWRRLLKLRNCINNHPYAPDWNKLCAHYIDF</sequence>
<organism evidence="1 2">
    <name type="scientific">Heterorhabditis bacteriophora</name>
    <name type="common">Entomopathogenic nematode worm</name>
    <dbReference type="NCBI Taxonomy" id="37862"/>
    <lineage>
        <taxon>Eukaryota</taxon>
        <taxon>Metazoa</taxon>
        <taxon>Ecdysozoa</taxon>
        <taxon>Nematoda</taxon>
        <taxon>Chromadorea</taxon>
        <taxon>Rhabditida</taxon>
        <taxon>Rhabditina</taxon>
        <taxon>Rhabditomorpha</taxon>
        <taxon>Strongyloidea</taxon>
        <taxon>Heterorhabditidae</taxon>
        <taxon>Heterorhabditis</taxon>
    </lineage>
</organism>